<dbReference type="Gene3D" id="1.10.8.60">
    <property type="match status" value="1"/>
</dbReference>
<dbReference type="SUPFAM" id="SSF52172">
    <property type="entry name" value="CheY-like"/>
    <property type="match status" value="1"/>
</dbReference>
<dbReference type="Proteomes" id="UP000034228">
    <property type="component" value="Unassembled WGS sequence"/>
</dbReference>
<name>A0A0M2V972_9GAMM</name>
<feature type="domain" description="Sigma-54 factor interaction" evidence="6">
    <location>
        <begin position="141"/>
        <end position="369"/>
    </location>
</feature>
<evidence type="ECO:0000256" key="3">
    <source>
        <dbReference type="ARBA" id="ARBA00023015"/>
    </source>
</evidence>
<organism evidence="7 8">
    <name type="scientific">Arsukibacterium ikkense</name>
    <dbReference type="NCBI Taxonomy" id="336831"/>
    <lineage>
        <taxon>Bacteria</taxon>
        <taxon>Pseudomonadati</taxon>
        <taxon>Pseudomonadota</taxon>
        <taxon>Gammaproteobacteria</taxon>
        <taxon>Chromatiales</taxon>
        <taxon>Chromatiaceae</taxon>
        <taxon>Arsukibacterium</taxon>
    </lineage>
</organism>
<dbReference type="GO" id="GO:0043565">
    <property type="term" value="F:sequence-specific DNA binding"/>
    <property type="evidence" value="ECO:0007669"/>
    <property type="project" value="InterPro"/>
</dbReference>
<evidence type="ECO:0000313" key="8">
    <source>
        <dbReference type="Proteomes" id="UP000034228"/>
    </source>
</evidence>
<dbReference type="InterPro" id="IPR002078">
    <property type="entry name" value="Sigma_54_int"/>
</dbReference>
<sequence>MSKPRLFIHMRDPELAEKLLQSPVVRQFIIVKSSDSSAWSEQLQQQECDLAFIESDESDNDDYQRLLVSKVLTEIDFIFISSGTPNELLDKLMRRGAGYHFRAPLDLGSVIDTLQDFYQQLSTERKQVKATSSELDQFGLLVGSSKPMLKLYRTIRKVAVTEANVLIIGESGAGKELIANTLHLASLRANQPFVAINCGALSPELIDSELFGHIKGSFTGAHRDHQGVFSQAEGGTLFLDEITEMPIEQQVKLLRVLENGEFRPVGSEKTLTANVRIAAATNRDPMQAIAEDALREDLYFRLAQFPICVPPLRQRAEDIVGLAQHFLAYRNVQEQQTKKFSADAEALIANHGWPGNVRELKHAVERAYILADAIIEPDHLLLDEPLNCAESDGLCDAVPTGVRLDELEKAAILSTLAKNGGNKTDTAQQLGVSVKTLYNKLEKYQLDN</sequence>
<dbReference type="AlphaFoldDB" id="A0A0M2V972"/>
<dbReference type="PRINTS" id="PR01590">
    <property type="entry name" value="HTHFIS"/>
</dbReference>
<dbReference type="FunFam" id="3.40.50.300:FF:000006">
    <property type="entry name" value="DNA-binding transcriptional regulator NtrC"/>
    <property type="match status" value="1"/>
</dbReference>
<dbReference type="PROSITE" id="PS00688">
    <property type="entry name" value="SIGMA54_INTERACT_3"/>
    <property type="match status" value="1"/>
</dbReference>
<dbReference type="InterPro" id="IPR058031">
    <property type="entry name" value="AAA_lid_NorR"/>
</dbReference>
<dbReference type="InterPro" id="IPR003593">
    <property type="entry name" value="AAA+_ATPase"/>
</dbReference>
<dbReference type="PANTHER" id="PTHR32071:SF117">
    <property type="entry name" value="PTS-DEPENDENT DIHYDROXYACETONE KINASE OPERON REGULATORY PROTEIN-RELATED"/>
    <property type="match status" value="1"/>
</dbReference>
<dbReference type="CDD" id="cd00009">
    <property type="entry name" value="AAA"/>
    <property type="match status" value="1"/>
</dbReference>
<accession>A0A0M2V972</accession>
<dbReference type="Pfam" id="PF25601">
    <property type="entry name" value="AAA_lid_14"/>
    <property type="match status" value="1"/>
</dbReference>
<keyword evidence="8" id="KW-1185">Reference proteome</keyword>
<dbReference type="EMBL" id="LAHO01000001">
    <property type="protein sequence ID" value="KKO47146.1"/>
    <property type="molecule type" value="Genomic_DNA"/>
</dbReference>
<dbReference type="GO" id="GO:0005524">
    <property type="term" value="F:ATP binding"/>
    <property type="evidence" value="ECO:0007669"/>
    <property type="project" value="UniProtKB-KW"/>
</dbReference>
<proteinExistence type="predicted"/>
<dbReference type="InterPro" id="IPR009057">
    <property type="entry name" value="Homeodomain-like_sf"/>
</dbReference>
<evidence type="ECO:0000256" key="5">
    <source>
        <dbReference type="ARBA" id="ARBA00023163"/>
    </source>
</evidence>
<keyword evidence="2" id="KW-0067">ATP-binding</keyword>
<dbReference type="InterPro" id="IPR025944">
    <property type="entry name" value="Sigma_54_int_dom_CS"/>
</dbReference>
<dbReference type="PROSITE" id="PS50045">
    <property type="entry name" value="SIGMA54_INTERACT_4"/>
    <property type="match status" value="1"/>
</dbReference>
<dbReference type="GO" id="GO:0006355">
    <property type="term" value="P:regulation of DNA-templated transcription"/>
    <property type="evidence" value="ECO:0007669"/>
    <property type="project" value="InterPro"/>
</dbReference>
<evidence type="ECO:0000259" key="6">
    <source>
        <dbReference type="PROSITE" id="PS50045"/>
    </source>
</evidence>
<keyword evidence="3" id="KW-0805">Transcription regulation</keyword>
<reference evidence="7 8" key="1">
    <citation type="submission" date="2015-03" db="EMBL/GenBank/DDBJ databases">
        <title>Draft genome sequences of two protease-producing strains of Arsukibacterium isolated from two cold and alkaline environments.</title>
        <authorList>
            <person name="Lylloff J.E."/>
            <person name="Skov L.B."/>
            <person name="Jepsen M."/>
            <person name="Hallin P.F."/>
            <person name="Sorensen S.J."/>
            <person name="Stougaard P."/>
            <person name="Glaring M.A."/>
        </authorList>
    </citation>
    <scope>NUCLEOTIDE SEQUENCE [LARGE SCALE GENOMIC DNA]</scope>
    <source>
        <strain evidence="7 8">GCM72</strain>
    </source>
</reference>
<evidence type="ECO:0000256" key="2">
    <source>
        <dbReference type="ARBA" id="ARBA00022840"/>
    </source>
</evidence>
<dbReference type="InterPro" id="IPR027417">
    <property type="entry name" value="P-loop_NTPase"/>
</dbReference>
<dbReference type="InterPro" id="IPR025662">
    <property type="entry name" value="Sigma_54_int_dom_ATP-bd_1"/>
</dbReference>
<keyword evidence="1" id="KW-0547">Nucleotide-binding</keyword>
<evidence type="ECO:0000313" key="7">
    <source>
        <dbReference type="EMBL" id="KKO47146.1"/>
    </source>
</evidence>
<dbReference type="InterPro" id="IPR025943">
    <property type="entry name" value="Sigma_54_int_dom_ATP-bd_2"/>
</dbReference>
<gene>
    <name evidence="7" type="ORF">WG68_00365</name>
</gene>
<dbReference type="InterPro" id="IPR002197">
    <property type="entry name" value="HTH_Fis"/>
</dbReference>
<dbReference type="Pfam" id="PF02954">
    <property type="entry name" value="HTH_8"/>
    <property type="match status" value="1"/>
</dbReference>
<dbReference type="PROSITE" id="PS00676">
    <property type="entry name" value="SIGMA54_INTERACT_2"/>
    <property type="match status" value="1"/>
</dbReference>
<dbReference type="SUPFAM" id="SSF52540">
    <property type="entry name" value="P-loop containing nucleoside triphosphate hydrolases"/>
    <property type="match status" value="1"/>
</dbReference>
<keyword evidence="5" id="KW-0804">Transcription</keyword>
<evidence type="ECO:0000256" key="4">
    <source>
        <dbReference type="ARBA" id="ARBA00023125"/>
    </source>
</evidence>
<dbReference type="STRING" id="336831.WG68_00365"/>
<dbReference type="RefSeq" id="WP_046555676.1">
    <property type="nucleotide sequence ID" value="NZ_LAHO01000001.1"/>
</dbReference>
<dbReference type="PANTHER" id="PTHR32071">
    <property type="entry name" value="TRANSCRIPTIONAL REGULATORY PROTEIN"/>
    <property type="match status" value="1"/>
</dbReference>
<comment type="caution">
    <text evidence="7">The sequence shown here is derived from an EMBL/GenBank/DDBJ whole genome shotgun (WGS) entry which is preliminary data.</text>
</comment>
<dbReference type="Pfam" id="PF00158">
    <property type="entry name" value="Sigma54_activat"/>
    <property type="match status" value="1"/>
</dbReference>
<dbReference type="SMART" id="SM00382">
    <property type="entry name" value="AAA"/>
    <property type="match status" value="1"/>
</dbReference>
<evidence type="ECO:0000256" key="1">
    <source>
        <dbReference type="ARBA" id="ARBA00022741"/>
    </source>
</evidence>
<keyword evidence="4" id="KW-0238">DNA-binding</keyword>
<dbReference type="Gene3D" id="1.10.10.60">
    <property type="entry name" value="Homeodomain-like"/>
    <property type="match status" value="1"/>
</dbReference>
<dbReference type="OrthoDB" id="9804019at2"/>
<dbReference type="SUPFAM" id="SSF46689">
    <property type="entry name" value="Homeodomain-like"/>
    <property type="match status" value="1"/>
</dbReference>
<protein>
    <submittedName>
        <fullName evidence="7">ATPase AAA</fullName>
    </submittedName>
</protein>
<dbReference type="Gene3D" id="3.40.50.300">
    <property type="entry name" value="P-loop containing nucleotide triphosphate hydrolases"/>
    <property type="match status" value="1"/>
</dbReference>
<dbReference type="InterPro" id="IPR011006">
    <property type="entry name" value="CheY-like_superfamily"/>
</dbReference>
<dbReference type="PATRIC" id="fig|336831.14.peg.2279"/>
<dbReference type="PROSITE" id="PS00675">
    <property type="entry name" value="SIGMA54_INTERACT_1"/>
    <property type="match status" value="1"/>
</dbReference>